<accession>A0A1R4H3T4</accession>
<dbReference type="OrthoDB" id="5296662at2"/>
<gene>
    <name evidence="2" type="ORF">CRENPOLYSF2_1690011</name>
</gene>
<dbReference type="InterPro" id="IPR012902">
    <property type="entry name" value="N_methyl_site"/>
</dbReference>
<dbReference type="InterPro" id="IPR032092">
    <property type="entry name" value="PilW"/>
</dbReference>
<dbReference type="Pfam" id="PF16074">
    <property type="entry name" value="PilW"/>
    <property type="match status" value="1"/>
</dbReference>
<dbReference type="GO" id="GO:0043683">
    <property type="term" value="P:type IV pilus assembly"/>
    <property type="evidence" value="ECO:0007669"/>
    <property type="project" value="InterPro"/>
</dbReference>
<dbReference type="Proteomes" id="UP000195442">
    <property type="component" value="Unassembled WGS sequence"/>
</dbReference>
<evidence type="ECO:0000256" key="1">
    <source>
        <dbReference type="SAM" id="Phobius"/>
    </source>
</evidence>
<sequence>MKRDFYPDGCQQGFTLIEIMVAMLLGLFLLGGGLQVVTHSKTTYRTQEALSRMQENARFAMDFLAKEIRMAGFIGCGNQDALTNTLNTPTAFLYNFGTAIEGFESSSATAWTPSINNLAIPSPLPSALPGSDIITVRRVDNQGFTVPTHVTATDGLTLDATATTANLKSAGFLTSTATNNCATAVVTDCSTAAVFQVSGVAGTVLAHATGGACTLQNATDDLGKTYANGQVYPINTISYYVRKKPGYQPGLYRKKGREDAEELIEGIEKMQILYGVDTDITADGTANYYVTADKVLVPDWRKVVSVRISLLLVSLDDNLTDKPVSYTYNGVQEPGDRHLRKVFTSTIALRNRLS</sequence>
<proteinExistence type="predicted"/>
<dbReference type="NCBIfam" id="TIGR02532">
    <property type="entry name" value="IV_pilin_GFxxxE"/>
    <property type="match status" value="1"/>
</dbReference>
<keyword evidence="1" id="KW-0812">Transmembrane</keyword>
<protein>
    <submittedName>
        <fullName evidence="2">Type IV pilus assembly protein PilW</fullName>
    </submittedName>
</protein>
<keyword evidence="1" id="KW-1133">Transmembrane helix</keyword>
<keyword evidence="3" id="KW-1185">Reference proteome</keyword>
<dbReference type="RefSeq" id="WP_087146132.1">
    <property type="nucleotide sequence ID" value="NZ_FUKJ01000078.1"/>
</dbReference>
<evidence type="ECO:0000313" key="3">
    <source>
        <dbReference type="Proteomes" id="UP000195442"/>
    </source>
</evidence>
<name>A0A1R4H3T4_9GAMM</name>
<keyword evidence="1" id="KW-0472">Membrane</keyword>
<reference evidence="3" key="1">
    <citation type="submission" date="2017-02" db="EMBL/GenBank/DDBJ databases">
        <authorList>
            <person name="Daims H."/>
        </authorList>
    </citation>
    <scope>NUCLEOTIDE SEQUENCE [LARGE SCALE GENOMIC DNA]</scope>
</reference>
<organism evidence="2 3">
    <name type="scientific">Crenothrix polyspora</name>
    <dbReference type="NCBI Taxonomy" id="360316"/>
    <lineage>
        <taxon>Bacteria</taxon>
        <taxon>Pseudomonadati</taxon>
        <taxon>Pseudomonadota</taxon>
        <taxon>Gammaproteobacteria</taxon>
        <taxon>Methylococcales</taxon>
        <taxon>Crenotrichaceae</taxon>
        <taxon>Crenothrix</taxon>
    </lineage>
</organism>
<dbReference type="Pfam" id="PF07963">
    <property type="entry name" value="N_methyl"/>
    <property type="match status" value="1"/>
</dbReference>
<feature type="transmembrane region" description="Helical" evidence="1">
    <location>
        <begin position="12"/>
        <end position="34"/>
    </location>
</feature>
<dbReference type="AlphaFoldDB" id="A0A1R4H3T4"/>
<dbReference type="EMBL" id="FUKJ01000078">
    <property type="protein sequence ID" value="SJM90509.1"/>
    <property type="molecule type" value="Genomic_DNA"/>
</dbReference>
<evidence type="ECO:0000313" key="2">
    <source>
        <dbReference type="EMBL" id="SJM90509.1"/>
    </source>
</evidence>